<reference evidence="3" key="1">
    <citation type="submission" date="2012-11" db="EMBL/GenBank/DDBJ databases">
        <authorList>
            <person name="Singh A."/>
            <person name="Pinnaka A.K."/>
            <person name="Vaidya B."/>
        </authorList>
    </citation>
    <scope>NUCLEOTIDE SEQUENCE [LARGE SCALE GENOMIC DNA]</scope>
    <source>
        <strain evidence="3">AK23</strain>
    </source>
</reference>
<dbReference type="RefSeq" id="WP_036509050.1">
    <property type="nucleotide sequence ID" value="NZ_AONB01000004.1"/>
</dbReference>
<dbReference type="PANTHER" id="PTHR38477:SF1">
    <property type="entry name" value="MUREIN L,D-TRANSPEPTIDASE CATALYTIC DOMAIN FAMILY PROTEIN"/>
    <property type="match status" value="1"/>
</dbReference>
<name>W9V764_9GAMM</name>
<evidence type="ECO:0000256" key="1">
    <source>
        <dbReference type="SAM" id="SignalP"/>
    </source>
</evidence>
<dbReference type="PANTHER" id="PTHR38477">
    <property type="entry name" value="HYPOTHETICAL EXPORTED PROTEIN"/>
    <property type="match status" value="1"/>
</dbReference>
<dbReference type="Pfam" id="PF13645">
    <property type="entry name" value="YkuD_2"/>
    <property type="match status" value="1"/>
</dbReference>
<keyword evidence="3" id="KW-1185">Reference proteome</keyword>
<dbReference type="AlphaFoldDB" id="W9V764"/>
<dbReference type="STRING" id="1229521.D791_01290"/>
<sequence>MFQRCRQWMLTVSSLVIMSSSVVASPFDQSLNYSLSLQAPALNKVVLDKAIAAMQCATSNGLTPSDRLAIIDFSKPSSEPRLWIFDLSKKRLLMEELVAHGQNSGDNFATEFSNIVGSHQSSIGLFRTQESYFGRHGYSLRLDGLEPGVNDKARERAIVIHAADYVDPEWVARQGRIGRSQGCPAVRPEIAQEVVDQLKGGQFMFSYFPDQDWLDNSAYLNCQPDRVASYIAPLRRADS</sequence>
<protein>
    <recommendedName>
        <fullName evidence="4">L,D-transpeptidase catalytic domain protein</fullName>
    </recommendedName>
</protein>
<evidence type="ECO:0008006" key="4">
    <source>
        <dbReference type="Google" id="ProtNLM"/>
    </source>
</evidence>
<dbReference type="InterPro" id="IPR032676">
    <property type="entry name" value="YkuD_2"/>
</dbReference>
<dbReference type="EMBL" id="AONB01000004">
    <property type="protein sequence ID" value="EXJ11917.1"/>
    <property type="molecule type" value="Genomic_DNA"/>
</dbReference>
<feature type="chain" id="PRO_5004931087" description="L,D-transpeptidase catalytic domain protein" evidence="1">
    <location>
        <begin position="25"/>
        <end position="239"/>
    </location>
</feature>
<comment type="caution">
    <text evidence="2">The sequence shown here is derived from an EMBL/GenBank/DDBJ whole genome shotgun (WGS) entry which is preliminary data.</text>
</comment>
<evidence type="ECO:0000313" key="3">
    <source>
        <dbReference type="Proteomes" id="UP000019464"/>
    </source>
</evidence>
<reference evidence="2 3" key="2">
    <citation type="journal article" date="2015" name="Syst. Appl. Microbiol.">
        <title>Nitrincola nitratireducens sp. nov. isolated from a haloalkaline crater lake.</title>
        <authorList>
            <person name="Singh A."/>
            <person name="Vaidya B."/>
            <person name="Tanuku N.R."/>
            <person name="Pinnaka A.K."/>
        </authorList>
    </citation>
    <scope>NUCLEOTIDE SEQUENCE [LARGE SCALE GENOMIC DNA]</scope>
    <source>
        <strain evidence="2 3">AK23</strain>
    </source>
</reference>
<keyword evidence="1" id="KW-0732">Signal</keyword>
<evidence type="ECO:0000313" key="2">
    <source>
        <dbReference type="EMBL" id="EXJ11917.1"/>
    </source>
</evidence>
<organism evidence="2 3">
    <name type="scientific">Nitrincola nitratireducens</name>
    <dbReference type="NCBI Taxonomy" id="1229521"/>
    <lineage>
        <taxon>Bacteria</taxon>
        <taxon>Pseudomonadati</taxon>
        <taxon>Pseudomonadota</taxon>
        <taxon>Gammaproteobacteria</taxon>
        <taxon>Oceanospirillales</taxon>
        <taxon>Oceanospirillaceae</taxon>
        <taxon>Nitrincola</taxon>
    </lineage>
</organism>
<dbReference type="Proteomes" id="UP000019464">
    <property type="component" value="Unassembled WGS sequence"/>
</dbReference>
<gene>
    <name evidence="2" type="ORF">D791_01290</name>
</gene>
<feature type="signal peptide" evidence="1">
    <location>
        <begin position="1"/>
        <end position="24"/>
    </location>
</feature>
<proteinExistence type="predicted"/>
<dbReference type="PATRIC" id="fig|1229521.3.peg.1302"/>
<accession>W9V764</accession>